<dbReference type="RefSeq" id="WP_006875098.1">
    <property type="nucleotide sequence ID" value="NZ_DS544183.1"/>
</dbReference>
<name>B0PAK3_9FIRM</name>
<dbReference type="InterPro" id="IPR010982">
    <property type="entry name" value="Lambda_DNA-bd_dom_sf"/>
</dbReference>
<proteinExistence type="predicted"/>
<dbReference type="EMBL" id="ABGD02000014">
    <property type="protein sequence ID" value="EDS11183.1"/>
    <property type="molecule type" value="Genomic_DNA"/>
</dbReference>
<dbReference type="Pfam" id="PF01381">
    <property type="entry name" value="HTH_3"/>
    <property type="match status" value="1"/>
</dbReference>
<dbReference type="HOGENOM" id="CLU_2057351_0_0_9"/>
<sequence length="112" mass="12314">MTLGQRIQAILAERKVKQVDFAKTLGISANYVNLLVNGKKTTISDTLAKLIEESYGYSSQWILTGDGAKLAVDEITADKSEVLKKIQKMSDRDVKAVLAFVNALDSINKQEP</sequence>
<dbReference type="CDD" id="cd00093">
    <property type="entry name" value="HTH_XRE"/>
    <property type="match status" value="1"/>
</dbReference>
<evidence type="ECO:0000259" key="1">
    <source>
        <dbReference type="PROSITE" id="PS50943"/>
    </source>
</evidence>
<evidence type="ECO:0000313" key="3">
    <source>
        <dbReference type="Proteomes" id="UP000003803"/>
    </source>
</evidence>
<evidence type="ECO:0000313" key="2">
    <source>
        <dbReference type="EMBL" id="EDS11183.1"/>
    </source>
</evidence>
<reference evidence="2" key="2">
    <citation type="submission" date="2013-09" db="EMBL/GenBank/DDBJ databases">
        <title>Draft genome sequence of Anaerotruncus colihominis(DSM 17241).</title>
        <authorList>
            <person name="Sudarsanam P."/>
            <person name="Ley R."/>
            <person name="Guruge J."/>
            <person name="Turnbaugh P.J."/>
            <person name="Mahowald M."/>
            <person name="Liep D."/>
            <person name="Gordon J."/>
        </authorList>
    </citation>
    <scope>NUCLEOTIDE SEQUENCE</scope>
    <source>
        <strain evidence="2">DSM 17241</strain>
    </source>
</reference>
<gene>
    <name evidence="2" type="ORF">ANACOL_01803</name>
</gene>
<feature type="domain" description="HTH cro/C1-type" evidence="1">
    <location>
        <begin position="7"/>
        <end position="62"/>
    </location>
</feature>
<protein>
    <submittedName>
        <fullName evidence="2">DNA-binding helix-turn-helix protein</fullName>
    </submittedName>
</protein>
<keyword evidence="2" id="KW-0238">DNA-binding</keyword>
<dbReference type="AlphaFoldDB" id="B0PAK3"/>
<accession>B0PAK3</accession>
<keyword evidence="3" id="KW-1185">Reference proteome</keyword>
<dbReference type="PROSITE" id="PS50943">
    <property type="entry name" value="HTH_CROC1"/>
    <property type="match status" value="1"/>
</dbReference>
<dbReference type="Gene3D" id="1.10.260.40">
    <property type="entry name" value="lambda repressor-like DNA-binding domains"/>
    <property type="match status" value="1"/>
</dbReference>
<dbReference type="GO" id="GO:0003677">
    <property type="term" value="F:DNA binding"/>
    <property type="evidence" value="ECO:0007669"/>
    <property type="project" value="UniProtKB-KW"/>
</dbReference>
<reference evidence="2" key="1">
    <citation type="submission" date="2007-11" db="EMBL/GenBank/DDBJ databases">
        <authorList>
            <person name="Fulton L."/>
            <person name="Clifton S."/>
            <person name="Fulton B."/>
            <person name="Xu J."/>
            <person name="Minx P."/>
            <person name="Pepin K.H."/>
            <person name="Johnson M."/>
            <person name="Thiruvilangam P."/>
            <person name="Bhonagiri V."/>
            <person name="Nash W.E."/>
            <person name="Mardis E.R."/>
            <person name="Wilson R.K."/>
        </authorList>
    </citation>
    <scope>NUCLEOTIDE SEQUENCE [LARGE SCALE GENOMIC DNA]</scope>
    <source>
        <strain evidence="2">DSM 17241</strain>
    </source>
</reference>
<organism evidence="2 3">
    <name type="scientific">Anaerotruncus colihominis DSM 17241</name>
    <dbReference type="NCBI Taxonomy" id="445972"/>
    <lineage>
        <taxon>Bacteria</taxon>
        <taxon>Bacillati</taxon>
        <taxon>Bacillota</taxon>
        <taxon>Clostridia</taxon>
        <taxon>Eubacteriales</taxon>
        <taxon>Oscillospiraceae</taxon>
        <taxon>Anaerotruncus</taxon>
    </lineage>
</organism>
<dbReference type="SUPFAM" id="SSF47413">
    <property type="entry name" value="lambda repressor-like DNA-binding domains"/>
    <property type="match status" value="1"/>
</dbReference>
<dbReference type="InterPro" id="IPR001387">
    <property type="entry name" value="Cro/C1-type_HTH"/>
</dbReference>
<comment type="caution">
    <text evidence="2">The sequence shown here is derived from an EMBL/GenBank/DDBJ whole genome shotgun (WGS) entry which is preliminary data.</text>
</comment>
<dbReference type="eggNOG" id="ENOG5034B93">
    <property type="taxonomic scope" value="Bacteria"/>
</dbReference>
<dbReference type="SMART" id="SM00530">
    <property type="entry name" value="HTH_XRE"/>
    <property type="match status" value="1"/>
</dbReference>
<dbReference type="Proteomes" id="UP000003803">
    <property type="component" value="Unassembled WGS sequence"/>
</dbReference>